<dbReference type="Gene3D" id="1.10.760.10">
    <property type="entry name" value="Cytochrome c-like domain"/>
    <property type="match status" value="1"/>
</dbReference>
<keyword evidence="6" id="KW-0812">Transmembrane</keyword>
<dbReference type="PANTHER" id="PTHR33751:SF1">
    <property type="entry name" value="CBB3-TYPE CYTOCHROME C OXIDASE SUBUNIT FIXP"/>
    <property type="match status" value="1"/>
</dbReference>
<evidence type="ECO:0000259" key="7">
    <source>
        <dbReference type="PROSITE" id="PS51007"/>
    </source>
</evidence>
<dbReference type="GO" id="GO:0046872">
    <property type="term" value="F:metal ion binding"/>
    <property type="evidence" value="ECO:0007669"/>
    <property type="project" value="UniProtKB-KW"/>
</dbReference>
<keyword evidence="9" id="KW-1185">Reference proteome</keyword>
<dbReference type="Gene3D" id="6.10.280.130">
    <property type="match status" value="1"/>
</dbReference>
<dbReference type="InterPro" id="IPR050597">
    <property type="entry name" value="Cytochrome_c_Oxidase_Subunit"/>
</dbReference>
<feature type="transmembrane region" description="Helical" evidence="6">
    <location>
        <begin position="129"/>
        <end position="146"/>
    </location>
</feature>
<gene>
    <name evidence="8" type="ORF">LG651_11295</name>
</gene>
<keyword evidence="2 4" id="KW-0479">Metal-binding</keyword>
<dbReference type="AlphaFoldDB" id="A0A9X1I7G4"/>
<organism evidence="8 9">
    <name type="scientific">Neotamlana sargassicola</name>
    <dbReference type="NCBI Taxonomy" id="2883125"/>
    <lineage>
        <taxon>Bacteria</taxon>
        <taxon>Pseudomonadati</taxon>
        <taxon>Bacteroidota</taxon>
        <taxon>Flavobacteriia</taxon>
        <taxon>Flavobacteriales</taxon>
        <taxon>Flavobacteriaceae</taxon>
        <taxon>Neotamlana</taxon>
    </lineage>
</organism>
<dbReference type="GO" id="GO:0009055">
    <property type="term" value="F:electron transfer activity"/>
    <property type="evidence" value="ECO:0007669"/>
    <property type="project" value="InterPro"/>
</dbReference>
<dbReference type="Pfam" id="PF13442">
    <property type="entry name" value="Cytochrome_CBB3"/>
    <property type="match status" value="1"/>
</dbReference>
<reference evidence="8" key="1">
    <citation type="submission" date="2021-10" db="EMBL/GenBank/DDBJ databases">
        <title>Tamlana sargassums sp. nov., and Tamlana laminarinivorans sp. nov., two new bacteria isolated from the brown alga.</title>
        <authorList>
            <person name="Li J."/>
        </authorList>
    </citation>
    <scope>NUCLEOTIDE SEQUENCE</scope>
    <source>
        <strain evidence="8">62-3</strain>
    </source>
</reference>
<keyword evidence="1 4" id="KW-0349">Heme</keyword>
<evidence type="ECO:0000256" key="1">
    <source>
        <dbReference type="ARBA" id="ARBA00022617"/>
    </source>
</evidence>
<dbReference type="InterPro" id="IPR032858">
    <property type="entry name" value="CcoP_N"/>
</dbReference>
<evidence type="ECO:0000256" key="2">
    <source>
        <dbReference type="ARBA" id="ARBA00022723"/>
    </source>
</evidence>
<dbReference type="InterPro" id="IPR009056">
    <property type="entry name" value="Cyt_c-like_dom"/>
</dbReference>
<keyword evidence="6" id="KW-1133">Transmembrane helix</keyword>
<dbReference type="InterPro" id="IPR036909">
    <property type="entry name" value="Cyt_c-like_dom_sf"/>
</dbReference>
<dbReference type="InterPro" id="IPR038414">
    <property type="entry name" value="CcoP_N_sf"/>
</dbReference>
<protein>
    <submittedName>
        <fullName evidence="8">C-type cytochrome</fullName>
    </submittedName>
</protein>
<feature type="domain" description="Cytochrome c" evidence="7">
    <location>
        <begin position="194"/>
        <end position="274"/>
    </location>
</feature>
<evidence type="ECO:0000256" key="4">
    <source>
        <dbReference type="PROSITE-ProRule" id="PRU00433"/>
    </source>
</evidence>
<keyword evidence="3 4" id="KW-0408">Iron</keyword>
<dbReference type="GO" id="GO:0020037">
    <property type="term" value="F:heme binding"/>
    <property type="evidence" value="ECO:0007669"/>
    <property type="project" value="InterPro"/>
</dbReference>
<evidence type="ECO:0000256" key="6">
    <source>
        <dbReference type="SAM" id="Phobius"/>
    </source>
</evidence>
<name>A0A9X1I7G4_9FLAO</name>
<feature type="transmembrane region" description="Helical" evidence="6">
    <location>
        <begin position="38"/>
        <end position="58"/>
    </location>
</feature>
<dbReference type="PROSITE" id="PS51007">
    <property type="entry name" value="CYTC"/>
    <property type="match status" value="1"/>
</dbReference>
<evidence type="ECO:0000313" key="8">
    <source>
        <dbReference type="EMBL" id="MCB4808838.1"/>
    </source>
</evidence>
<sequence>MRQYFPSWIRVPALFFIIAAFAEYVIDSGDKPAFIEYPLLSLFLILVLLILIAIEGIVSAMRNLVYQSLNEEAKARFDAQNAKPSKFISWIKKVYIKLLGSKPIEEEHEIILDHNYDGIRELDNSLPPWWIYSFYISIAFAAIYLLKYHVFNGEGQFDELEQEYAEARITIEEYKKTAKDLVDFNTVELLTEASDLGNGKKIFDANCVACHKADGGGGIGPNLTDEYWILGGGIKNVFKTISEGGRDGKGMIAWKQNLKPSEIAQVASYVLSFQGTTPTEPKEAQGDLWVSEDTPQEATETKTDSIMAQ</sequence>
<accession>A0A9X1I7G4</accession>
<evidence type="ECO:0000256" key="5">
    <source>
        <dbReference type="SAM" id="MobiDB-lite"/>
    </source>
</evidence>
<dbReference type="PANTHER" id="PTHR33751">
    <property type="entry name" value="CBB3-TYPE CYTOCHROME C OXIDASE SUBUNIT FIXP"/>
    <property type="match status" value="1"/>
</dbReference>
<dbReference type="Proteomes" id="UP001139286">
    <property type="component" value="Unassembled WGS sequence"/>
</dbReference>
<dbReference type="RefSeq" id="WP_226696234.1">
    <property type="nucleotide sequence ID" value="NZ_JAJAPX010000004.1"/>
</dbReference>
<keyword evidence="6" id="KW-0472">Membrane</keyword>
<dbReference type="Pfam" id="PF14715">
    <property type="entry name" value="FixP_N"/>
    <property type="match status" value="1"/>
</dbReference>
<evidence type="ECO:0000313" key="9">
    <source>
        <dbReference type="Proteomes" id="UP001139286"/>
    </source>
</evidence>
<dbReference type="SUPFAM" id="SSF46626">
    <property type="entry name" value="Cytochrome c"/>
    <property type="match status" value="1"/>
</dbReference>
<proteinExistence type="predicted"/>
<dbReference type="EMBL" id="JAJAPX010000004">
    <property type="protein sequence ID" value="MCB4808838.1"/>
    <property type="molecule type" value="Genomic_DNA"/>
</dbReference>
<comment type="caution">
    <text evidence="8">The sequence shown here is derived from an EMBL/GenBank/DDBJ whole genome shotgun (WGS) entry which is preliminary data.</text>
</comment>
<evidence type="ECO:0000256" key="3">
    <source>
        <dbReference type="ARBA" id="ARBA00023004"/>
    </source>
</evidence>
<feature type="region of interest" description="Disordered" evidence="5">
    <location>
        <begin position="276"/>
        <end position="309"/>
    </location>
</feature>
<feature type="transmembrane region" description="Helical" evidence="6">
    <location>
        <begin position="7"/>
        <end position="26"/>
    </location>
</feature>